<comment type="caution">
    <text evidence="1">The sequence shown here is derived from an EMBL/GenBank/DDBJ whole genome shotgun (WGS) entry which is preliminary data.</text>
</comment>
<keyword evidence="2" id="KW-1185">Reference proteome</keyword>
<dbReference type="Proteomes" id="UP000828390">
    <property type="component" value="Unassembled WGS sequence"/>
</dbReference>
<dbReference type="AlphaFoldDB" id="A0A9D4D672"/>
<sequence>MKFKSIRSVGIDISPNPETVSKKVSEQDMTDMLTNKIQDDTEFEFEELKRVEVEGKKKMKKLNPRTQKKSIIKHTQLQFRDFLQHVSRLETQYTAIRNLKANLPRNEILIHMDFAENSTCSNADEFQSAYWNSTGVTLHPVVAYYKEEEEMKHKNLIFVSDVTDHNSTVVVEILKKN</sequence>
<organism evidence="1 2">
    <name type="scientific">Dreissena polymorpha</name>
    <name type="common">Zebra mussel</name>
    <name type="synonym">Mytilus polymorpha</name>
    <dbReference type="NCBI Taxonomy" id="45954"/>
    <lineage>
        <taxon>Eukaryota</taxon>
        <taxon>Metazoa</taxon>
        <taxon>Spiralia</taxon>
        <taxon>Lophotrochozoa</taxon>
        <taxon>Mollusca</taxon>
        <taxon>Bivalvia</taxon>
        <taxon>Autobranchia</taxon>
        <taxon>Heteroconchia</taxon>
        <taxon>Euheterodonta</taxon>
        <taxon>Imparidentia</taxon>
        <taxon>Neoheterodontei</taxon>
        <taxon>Myida</taxon>
        <taxon>Dreissenoidea</taxon>
        <taxon>Dreissenidae</taxon>
        <taxon>Dreissena</taxon>
    </lineage>
</organism>
<evidence type="ECO:0000313" key="1">
    <source>
        <dbReference type="EMBL" id="KAH3739768.1"/>
    </source>
</evidence>
<name>A0A9D4D672_DREPO</name>
<accession>A0A9D4D672</accession>
<proteinExistence type="predicted"/>
<reference evidence="1" key="1">
    <citation type="journal article" date="2019" name="bioRxiv">
        <title>The Genome of the Zebra Mussel, Dreissena polymorpha: A Resource for Invasive Species Research.</title>
        <authorList>
            <person name="McCartney M.A."/>
            <person name="Auch B."/>
            <person name="Kono T."/>
            <person name="Mallez S."/>
            <person name="Zhang Y."/>
            <person name="Obille A."/>
            <person name="Becker A."/>
            <person name="Abrahante J.E."/>
            <person name="Garbe J."/>
            <person name="Badalamenti J.P."/>
            <person name="Herman A."/>
            <person name="Mangelson H."/>
            <person name="Liachko I."/>
            <person name="Sullivan S."/>
            <person name="Sone E.D."/>
            <person name="Koren S."/>
            <person name="Silverstein K.A.T."/>
            <person name="Beckman K.B."/>
            <person name="Gohl D.M."/>
        </authorList>
    </citation>
    <scope>NUCLEOTIDE SEQUENCE</scope>
    <source>
        <strain evidence="1">Duluth1</strain>
        <tissue evidence="1">Whole animal</tissue>
    </source>
</reference>
<protein>
    <submittedName>
        <fullName evidence="1">Uncharacterized protein</fullName>
    </submittedName>
</protein>
<dbReference type="PANTHER" id="PTHR46601:SF1">
    <property type="entry name" value="ADF-H DOMAIN-CONTAINING PROTEIN"/>
    <property type="match status" value="1"/>
</dbReference>
<reference evidence="1" key="2">
    <citation type="submission" date="2020-11" db="EMBL/GenBank/DDBJ databases">
        <authorList>
            <person name="McCartney M.A."/>
            <person name="Auch B."/>
            <person name="Kono T."/>
            <person name="Mallez S."/>
            <person name="Becker A."/>
            <person name="Gohl D.M."/>
            <person name="Silverstein K.A.T."/>
            <person name="Koren S."/>
            <person name="Bechman K.B."/>
            <person name="Herman A."/>
            <person name="Abrahante J.E."/>
            <person name="Garbe J."/>
        </authorList>
    </citation>
    <scope>NUCLEOTIDE SEQUENCE</scope>
    <source>
        <strain evidence="1">Duluth1</strain>
        <tissue evidence="1">Whole animal</tissue>
    </source>
</reference>
<gene>
    <name evidence="1" type="ORF">DPMN_046455</name>
</gene>
<dbReference type="PANTHER" id="PTHR46601">
    <property type="entry name" value="ULP_PROTEASE DOMAIN-CONTAINING PROTEIN"/>
    <property type="match status" value="1"/>
</dbReference>
<evidence type="ECO:0000313" key="2">
    <source>
        <dbReference type="Proteomes" id="UP000828390"/>
    </source>
</evidence>
<dbReference type="EMBL" id="JAIWYP010000011">
    <property type="protein sequence ID" value="KAH3739768.1"/>
    <property type="molecule type" value="Genomic_DNA"/>
</dbReference>